<evidence type="ECO:0000256" key="3">
    <source>
        <dbReference type="ARBA" id="ARBA00004663"/>
    </source>
</evidence>
<gene>
    <name evidence="19 20" type="primary">cobS</name>
    <name evidence="20" type="ORF">I8J29_20285</name>
</gene>
<evidence type="ECO:0000313" key="21">
    <source>
        <dbReference type="Proteomes" id="UP000670947"/>
    </source>
</evidence>
<keyword evidence="13 19" id="KW-0472">Membrane</keyword>
<evidence type="ECO:0000256" key="12">
    <source>
        <dbReference type="ARBA" id="ARBA00022989"/>
    </source>
</evidence>
<feature type="transmembrane region" description="Helical" evidence="19">
    <location>
        <begin position="71"/>
        <end position="95"/>
    </location>
</feature>
<evidence type="ECO:0000256" key="17">
    <source>
        <dbReference type="ARBA" id="ARBA00048623"/>
    </source>
</evidence>
<keyword evidence="8 19" id="KW-0169">Cobalamin biosynthesis</keyword>
<reference evidence="20 21" key="1">
    <citation type="submission" date="2021-03" db="EMBL/GenBank/DDBJ databases">
        <title>Paenibacillus artemisicola MWE-103 whole genome sequence.</title>
        <authorList>
            <person name="Ham Y.J."/>
        </authorList>
    </citation>
    <scope>NUCLEOTIDE SEQUENCE [LARGE SCALE GENOMIC DNA]</scope>
    <source>
        <strain evidence="20 21">MWE-103</strain>
    </source>
</reference>
<dbReference type="PANTHER" id="PTHR34148:SF1">
    <property type="entry name" value="ADENOSYLCOBINAMIDE-GDP RIBAZOLETRANSFERASE"/>
    <property type="match status" value="1"/>
</dbReference>
<evidence type="ECO:0000256" key="1">
    <source>
        <dbReference type="ARBA" id="ARBA00001946"/>
    </source>
</evidence>
<dbReference type="NCBIfam" id="TIGR00317">
    <property type="entry name" value="cobS"/>
    <property type="match status" value="1"/>
</dbReference>
<dbReference type="Proteomes" id="UP000670947">
    <property type="component" value="Unassembled WGS sequence"/>
</dbReference>
<feature type="transmembrane region" description="Helical" evidence="19">
    <location>
        <begin position="153"/>
        <end position="173"/>
    </location>
</feature>
<feature type="transmembrane region" description="Helical" evidence="19">
    <location>
        <begin position="194"/>
        <end position="212"/>
    </location>
</feature>
<comment type="pathway">
    <text evidence="3 19">Cofactor biosynthesis; adenosylcobalamin biosynthesis; adenosylcobalamin from cob(II)yrinate a,c-diamide: step 7/7.</text>
</comment>
<evidence type="ECO:0000313" key="20">
    <source>
        <dbReference type="EMBL" id="MBO7746558.1"/>
    </source>
</evidence>
<name>A0ABS3WE08_9BACL</name>
<feature type="transmembrane region" description="Helical" evidence="19">
    <location>
        <begin position="116"/>
        <end position="133"/>
    </location>
</feature>
<keyword evidence="9 19" id="KW-0808">Transferase</keyword>
<protein>
    <recommendedName>
        <fullName evidence="6 19">Adenosylcobinamide-GDP ribazoletransferase</fullName>
        <ecNumber evidence="5 19">2.7.8.26</ecNumber>
    </recommendedName>
    <alternativeName>
        <fullName evidence="16 19">Cobalamin synthase</fullName>
    </alternativeName>
    <alternativeName>
        <fullName evidence="15 19">Cobalamin-5'-phosphate synthase</fullName>
    </alternativeName>
</protein>
<comment type="subcellular location">
    <subcellularLocation>
        <location evidence="2 19">Cell membrane</location>
        <topology evidence="2 19">Multi-pass membrane protein</topology>
    </subcellularLocation>
</comment>
<evidence type="ECO:0000256" key="5">
    <source>
        <dbReference type="ARBA" id="ARBA00013200"/>
    </source>
</evidence>
<keyword evidence="11 19" id="KW-0460">Magnesium</keyword>
<proteinExistence type="inferred from homology"/>
<keyword evidence="10 19" id="KW-0812">Transmembrane</keyword>
<evidence type="ECO:0000256" key="6">
    <source>
        <dbReference type="ARBA" id="ARBA00015850"/>
    </source>
</evidence>
<dbReference type="GO" id="GO:0051073">
    <property type="term" value="F:adenosylcobinamide-GDP ribazoletransferase activity"/>
    <property type="evidence" value="ECO:0007669"/>
    <property type="project" value="UniProtKB-EC"/>
</dbReference>
<evidence type="ECO:0000256" key="10">
    <source>
        <dbReference type="ARBA" id="ARBA00022692"/>
    </source>
</evidence>
<evidence type="ECO:0000256" key="11">
    <source>
        <dbReference type="ARBA" id="ARBA00022842"/>
    </source>
</evidence>
<dbReference type="InterPro" id="IPR003805">
    <property type="entry name" value="CobS"/>
</dbReference>
<dbReference type="RefSeq" id="WP_208849328.1">
    <property type="nucleotide sequence ID" value="NZ_JAGGDJ010000020.1"/>
</dbReference>
<evidence type="ECO:0000256" key="18">
    <source>
        <dbReference type="ARBA" id="ARBA00049504"/>
    </source>
</evidence>
<comment type="cofactor">
    <cofactor evidence="1 19">
        <name>Mg(2+)</name>
        <dbReference type="ChEBI" id="CHEBI:18420"/>
    </cofactor>
</comment>
<comment type="similarity">
    <text evidence="4 19">Belongs to the CobS family.</text>
</comment>
<evidence type="ECO:0000256" key="9">
    <source>
        <dbReference type="ARBA" id="ARBA00022679"/>
    </source>
</evidence>
<comment type="catalytic activity">
    <reaction evidence="18 19">
        <text>alpha-ribazole 5'-phosphate + adenosylcob(III)inamide-GDP = adenosylcob(III)alamin 5'-phosphate + GMP + H(+)</text>
        <dbReference type="Rhea" id="RHEA:23560"/>
        <dbReference type="ChEBI" id="CHEBI:15378"/>
        <dbReference type="ChEBI" id="CHEBI:57918"/>
        <dbReference type="ChEBI" id="CHEBI:58115"/>
        <dbReference type="ChEBI" id="CHEBI:60487"/>
        <dbReference type="ChEBI" id="CHEBI:60493"/>
        <dbReference type="EC" id="2.7.8.26"/>
    </reaction>
</comment>
<comment type="caution">
    <text evidence="20">The sequence shown here is derived from an EMBL/GenBank/DDBJ whole genome shotgun (WGS) entry which is preliminary data.</text>
</comment>
<keyword evidence="21" id="KW-1185">Reference proteome</keyword>
<evidence type="ECO:0000256" key="8">
    <source>
        <dbReference type="ARBA" id="ARBA00022573"/>
    </source>
</evidence>
<dbReference type="EC" id="2.7.8.26" evidence="5 19"/>
<evidence type="ECO:0000256" key="19">
    <source>
        <dbReference type="HAMAP-Rule" id="MF_00719"/>
    </source>
</evidence>
<dbReference type="EMBL" id="JAGGDJ010000020">
    <property type="protein sequence ID" value="MBO7746558.1"/>
    <property type="molecule type" value="Genomic_DNA"/>
</dbReference>
<evidence type="ECO:0000256" key="4">
    <source>
        <dbReference type="ARBA" id="ARBA00010561"/>
    </source>
</evidence>
<evidence type="ECO:0000256" key="16">
    <source>
        <dbReference type="ARBA" id="ARBA00032853"/>
    </source>
</evidence>
<feature type="transmembrane region" description="Helical" evidence="19">
    <location>
        <begin position="44"/>
        <end position="65"/>
    </location>
</feature>
<dbReference type="HAMAP" id="MF_00719">
    <property type="entry name" value="CobS"/>
    <property type="match status" value="1"/>
</dbReference>
<evidence type="ECO:0000256" key="7">
    <source>
        <dbReference type="ARBA" id="ARBA00022475"/>
    </source>
</evidence>
<dbReference type="PANTHER" id="PTHR34148">
    <property type="entry name" value="ADENOSYLCOBINAMIDE-GDP RIBAZOLETRANSFERASE"/>
    <property type="match status" value="1"/>
</dbReference>
<keyword evidence="7 19" id="KW-1003">Cell membrane</keyword>
<keyword evidence="12 19" id="KW-1133">Transmembrane helix</keyword>
<sequence>MAAASAFGFLKRELQAAGTAFQLLTRIPVPVEIPFTPEMLARSVVYYPVVGAVIGGAVAAAGAGLDGRVPAMPAAVLLVAFWLLLTGGLHLDGLMDTADGVLSHRSRERMLEIMKDSRVGAMGVLAAIVLLLFKFSLLDAWLEQGRNWPAEAALLALACGWSRLWVAVAMAFWPFARADEGMAVLFRGVKARHALAAAAVQAVLTGIAALALPAPEGGWLAAIAVSAALAAAAGSLLAWRLCRKLGGLTGDTYGAMTEILEAILLFALVLQLH</sequence>
<comment type="catalytic activity">
    <reaction evidence="17 19">
        <text>alpha-ribazole + adenosylcob(III)inamide-GDP = adenosylcob(III)alamin + GMP + H(+)</text>
        <dbReference type="Rhea" id="RHEA:16049"/>
        <dbReference type="ChEBI" id="CHEBI:10329"/>
        <dbReference type="ChEBI" id="CHEBI:15378"/>
        <dbReference type="ChEBI" id="CHEBI:18408"/>
        <dbReference type="ChEBI" id="CHEBI:58115"/>
        <dbReference type="ChEBI" id="CHEBI:60487"/>
        <dbReference type="EC" id="2.7.8.26"/>
    </reaction>
</comment>
<comment type="function">
    <text evidence="14 19">Joins adenosylcobinamide-GDP and alpha-ribazole to generate adenosylcobalamin (Ado-cobalamin). Also synthesizes adenosylcobalamin 5'-phosphate from adenosylcobinamide-GDP and alpha-ribazole 5'-phosphate.</text>
</comment>
<organism evidence="20 21">
    <name type="scientific">Paenibacillus artemisiicola</name>
    <dbReference type="NCBI Taxonomy" id="1172618"/>
    <lineage>
        <taxon>Bacteria</taxon>
        <taxon>Bacillati</taxon>
        <taxon>Bacillota</taxon>
        <taxon>Bacilli</taxon>
        <taxon>Bacillales</taxon>
        <taxon>Paenibacillaceae</taxon>
        <taxon>Paenibacillus</taxon>
    </lineage>
</organism>
<evidence type="ECO:0000256" key="14">
    <source>
        <dbReference type="ARBA" id="ARBA00025228"/>
    </source>
</evidence>
<evidence type="ECO:0000256" key="2">
    <source>
        <dbReference type="ARBA" id="ARBA00004651"/>
    </source>
</evidence>
<feature type="transmembrane region" description="Helical" evidence="19">
    <location>
        <begin position="218"/>
        <end position="241"/>
    </location>
</feature>
<dbReference type="Pfam" id="PF02654">
    <property type="entry name" value="CobS"/>
    <property type="match status" value="1"/>
</dbReference>
<accession>A0ABS3WE08</accession>
<evidence type="ECO:0000256" key="13">
    <source>
        <dbReference type="ARBA" id="ARBA00023136"/>
    </source>
</evidence>
<evidence type="ECO:0000256" key="15">
    <source>
        <dbReference type="ARBA" id="ARBA00032605"/>
    </source>
</evidence>